<organism evidence="3 4">
    <name type="scientific">Araneus ventricosus</name>
    <name type="common">Orbweaver spider</name>
    <name type="synonym">Epeira ventricosa</name>
    <dbReference type="NCBI Taxonomy" id="182803"/>
    <lineage>
        <taxon>Eukaryota</taxon>
        <taxon>Metazoa</taxon>
        <taxon>Ecdysozoa</taxon>
        <taxon>Arthropoda</taxon>
        <taxon>Chelicerata</taxon>
        <taxon>Arachnida</taxon>
        <taxon>Araneae</taxon>
        <taxon>Araneomorphae</taxon>
        <taxon>Entelegynae</taxon>
        <taxon>Araneoidea</taxon>
        <taxon>Araneidae</taxon>
        <taxon>Araneus</taxon>
    </lineage>
</organism>
<feature type="chain" id="PRO_5021229930" evidence="2">
    <location>
        <begin position="18"/>
        <end position="140"/>
    </location>
</feature>
<keyword evidence="2" id="KW-0732">Signal</keyword>
<evidence type="ECO:0000256" key="2">
    <source>
        <dbReference type="SAM" id="SignalP"/>
    </source>
</evidence>
<dbReference type="AlphaFoldDB" id="A0A4Y2T3G6"/>
<evidence type="ECO:0000313" key="3">
    <source>
        <dbReference type="EMBL" id="GBN95158.1"/>
    </source>
</evidence>
<dbReference type="EMBL" id="BGPR01025891">
    <property type="protein sequence ID" value="GBN95158.1"/>
    <property type="molecule type" value="Genomic_DNA"/>
</dbReference>
<feature type="region of interest" description="Disordered" evidence="1">
    <location>
        <begin position="40"/>
        <end position="82"/>
    </location>
</feature>
<feature type="signal peptide" evidence="2">
    <location>
        <begin position="1"/>
        <end position="17"/>
    </location>
</feature>
<accession>A0A4Y2T3G6</accession>
<feature type="compositionally biased region" description="Basic and acidic residues" evidence="1">
    <location>
        <begin position="40"/>
        <end position="50"/>
    </location>
</feature>
<comment type="caution">
    <text evidence="3">The sequence shown here is derived from an EMBL/GenBank/DDBJ whole genome shotgun (WGS) entry which is preliminary data.</text>
</comment>
<evidence type="ECO:0000256" key="1">
    <source>
        <dbReference type="SAM" id="MobiDB-lite"/>
    </source>
</evidence>
<reference evidence="3 4" key="1">
    <citation type="journal article" date="2019" name="Sci. Rep.">
        <title>Orb-weaving spider Araneus ventricosus genome elucidates the spidroin gene catalogue.</title>
        <authorList>
            <person name="Kono N."/>
            <person name="Nakamura H."/>
            <person name="Ohtoshi R."/>
            <person name="Moran D.A.P."/>
            <person name="Shinohara A."/>
            <person name="Yoshida Y."/>
            <person name="Fujiwara M."/>
            <person name="Mori M."/>
            <person name="Tomita M."/>
            <person name="Arakawa K."/>
        </authorList>
    </citation>
    <scope>NUCLEOTIDE SEQUENCE [LARGE SCALE GENOMIC DNA]</scope>
</reference>
<keyword evidence="4" id="KW-1185">Reference proteome</keyword>
<protein>
    <submittedName>
        <fullName evidence="3">Uncharacterized protein</fullName>
    </submittedName>
</protein>
<name>A0A4Y2T3G6_ARAVE</name>
<proteinExistence type="predicted"/>
<dbReference type="Proteomes" id="UP000499080">
    <property type="component" value="Unassembled WGS sequence"/>
</dbReference>
<gene>
    <name evidence="3" type="ORF">AVEN_176434_1</name>
</gene>
<sequence length="140" mass="15011">MSAYVLKIVFIPSVAIAASTVNLPQIASSEAVYFLRSGGNEHKESQERECCPTFSGPEAGGEGEKSEPPSASPLAALEHPIGGERDLPETAIEILSEGRSKTLQVDSPPLAYSLWDLWLCGVPRPFPPDSTLFLPLEVCD</sequence>
<evidence type="ECO:0000313" key="4">
    <source>
        <dbReference type="Proteomes" id="UP000499080"/>
    </source>
</evidence>